<accession>A0A1H1L3S0</accession>
<feature type="compositionally biased region" description="Low complexity" evidence="1">
    <location>
        <begin position="44"/>
        <end position="57"/>
    </location>
</feature>
<dbReference type="RefSeq" id="WP_019195152.1">
    <property type="nucleotide sequence ID" value="NZ_LT629765.1"/>
</dbReference>
<evidence type="ECO:0000256" key="1">
    <source>
        <dbReference type="SAM" id="MobiDB-lite"/>
    </source>
</evidence>
<organism evidence="2 3">
    <name type="scientific">Corynebacterium timonense</name>
    <dbReference type="NCBI Taxonomy" id="441500"/>
    <lineage>
        <taxon>Bacteria</taxon>
        <taxon>Bacillati</taxon>
        <taxon>Actinomycetota</taxon>
        <taxon>Actinomycetes</taxon>
        <taxon>Mycobacteriales</taxon>
        <taxon>Corynebacteriaceae</taxon>
        <taxon>Corynebacterium</taxon>
    </lineage>
</organism>
<proteinExistence type="predicted"/>
<keyword evidence="3" id="KW-1185">Reference proteome</keyword>
<reference evidence="2 3" key="1">
    <citation type="submission" date="2016-10" db="EMBL/GenBank/DDBJ databases">
        <authorList>
            <person name="de Groot N.N."/>
        </authorList>
    </citation>
    <scope>NUCLEOTIDE SEQUENCE [LARGE SCALE GENOMIC DNA]</scope>
    <source>
        <strain evidence="2 3">DSM 45434</strain>
    </source>
</reference>
<gene>
    <name evidence="2" type="ORF">SAMN04488539_0048</name>
</gene>
<feature type="compositionally biased region" description="Low complexity" evidence="1">
    <location>
        <begin position="67"/>
        <end position="78"/>
    </location>
</feature>
<evidence type="ECO:0008006" key="4">
    <source>
        <dbReference type="Google" id="ProtNLM"/>
    </source>
</evidence>
<protein>
    <recommendedName>
        <fullName evidence="4">Sortase family protein</fullName>
    </recommendedName>
</protein>
<evidence type="ECO:0000313" key="3">
    <source>
        <dbReference type="Proteomes" id="UP000182237"/>
    </source>
</evidence>
<dbReference type="eggNOG" id="COG3764">
    <property type="taxonomic scope" value="Bacteria"/>
</dbReference>
<dbReference type="OrthoDB" id="4424319at2"/>
<dbReference type="EMBL" id="LT629765">
    <property type="protein sequence ID" value="SDR69133.1"/>
    <property type="molecule type" value="Genomic_DNA"/>
</dbReference>
<dbReference type="AlphaFoldDB" id="A0A1H1L3S0"/>
<dbReference type="Proteomes" id="UP000182237">
    <property type="component" value="Chromosome I"/>
</dbReference>
<dbReference type="STRING" id="1203190.GCA_000312345_02389"/>
<evidence type="ECO:0000313" key="2">
    <source>
        <dbReference type="EMBL" id="SDR69133.1"/>
    </source>
</evidence>
<sequence length="253" mass="26393">MASTATRGPAPWVFWVRRVGAVAIAVLLIALVVRACSGGDDEPAPSAARTAVDAPADAPAPTPTRPAPIAAPTRTQIPPSRPVELAIPAIGLRASFEKDDCRVVDDVIDPVTLDEACAYTAPDRPYSLPGTSAPDVVVTAGHTGVGVSAVFDALYDGKNDRHNVAVGDVLYIRTEASGPDWLTYVASDLHAPKKDGLAEDPTIWGDGATPGRLLTISCIQPANPLAQSVQNAVVGWQYDRVVSEQQVAANMGD</sequence>
<feature type="region of interest" description="Disordered" evidence="1">
    <location>
        <begin position="40"/>
        <end position="78"/>
    </location>
</feature>
<name>A0A1H1L3S0_9CORY</name>